<feature type="region of interest" description="Disordered" evidence="1">
    <location>
        <begin position="1"/>
        <end position="37"/>
    </location>
</feature>
<protein>
    <submittedName>
        <fullName evidence="2">Uncharacterized protein</fullName>
    </submittedName>
</protein>
<feature type="non-terminal residue" evidence="2">
    <location>
        <position position="1"/>
    </location>
</feature>
<proteinExistence type="predicted"/>
<dbReference type="Proteomes" id="UP001066276">
    <property type="component" value="Chromosome 4_1"/>
</dbReference>
<evidence type="ECO:0000313" key="2">
    <source>
        <dbReference type="EMBL" id="KAJ1169561.1"/>
    </source>
</evidence>
<organism evidence="2 3">
    <name type="scientific">Pleurodeles waltl</name>
    <name type="common">Iberian ribbed newt</name>
    <dbReference type="NCBI Taxonomy" id="8319"/>
    <lineage>
        <taxon>Eukaryota</taxon>
        <taxon>Metazoa</taxon>
        <taxon>Chordata</taxon>
        <taxon>Craniata</taxon>
        <taxon>Vertebrata</taxon>
        <taxon>Euteleostomi</taxon>
        <taxon>Amphibia</taxon>
        <taxon>Batrachia</taxon>
        <taxon>Caudata</taxon>
        <taxon>Salamandroidea</taxon>
        <taxon>Salamandridae</taxon>
        <taxon>Pleurodelinae</taxon>
        <taxon>Pleurodeles</taxon>
    </lineage>
</organism>
<evidence type="ECO:0000313" key="3">
    <source>
        <dbReference type="Proteomes" id="UP001066276"/>
    </source>
</evidence>
<dbReference type="EMBL" id="JANPWB010000007">
    <property type="protein sequence ID" value="KAJ1169561.1"/>
    <property type="molecule type" value="Genomic_DNA"/>
</dbReference>
<name>A0AAV7SZN3_PLEWA</name>
<sequence>DSQIGPGRLRRSSSHEGGSKRLDEVFSGPKVDLHGEPGSLRRLQKCCVTL</sequence>
<keyword evidence="3" id="KW-1185">Reference proteome</keyword>
<feature type="non-terminal residue" evidence="2">
    <location>
        <position position="50"/>
    </location>
</feature>
<dbReference type="AlphaFoldDB" id="A0AAV7SZN3"/>
<evidence type="ECO:0000256" key="1">
    <source>
        <dbReference type="SAM" id="MobiDB-lite"/>
    </source>
</evidence>
<accession>A0AAV7SZN3</accession>
<feature type="compositionally biased region" description="Basic and acidic residues" evidence="1">
    <location>
        <begin position="13"/>
        <end position="24"/>
    </location>
</feature>
<reference evidence="2" key="1">
    <citation type="journal article" date="2022" name="bioRxiv">
        <title>Sequencing and chromosome-scale assembly of the giantPleurodeles waltlgenome.</title>
        <authorList>
            <person name="Brown T."/>
            <person name="Elewa A."/>
            <person name="Iarovenko S."/>
            <person name="Subramanian E."/>
            <person name="Araus A.J."/>
            <person name="Petzold A."/>
            <person name="Susuki M."/>
            <person name="Suzuki K.-i.T."/>
            <person name="Hayashi T."/>
            <person name="Toyoda A."/>
            <person name="Oliveira C."/>
            <person name="Osipova E."/>
            <person name="Leigh N.D."/>
            <person name="Simon A."/>
            <person name="Yun M.H."/>
        </authorList>
    </citation>
    <scope>NUCLEOTIDE SEQUENCE</scope>
    <source>
        <strain evidence="2">20211129_DDA</strain>
        <tissue evidence="2">Liver</tissue>
    </source>
</reference>
<gene>
    <name evidence="2" type="ORF">NDU88_001454</name>
</gene>
<comment type="caution">
    <text evidence="2">The sequence shown here is derived from an EMBL/GenBank/DDBJ whole genome shotgun (WGS) entry which is preliminary data.</text>
</comment>